<dbReference type="UniPathway" id="UPA00034">
    <property type="reaction ID" value="UER00017"/>
</dbReference>
<dbReference type="Pfam" id="PF00701">
    <property type="entry name" value="DHDPS"/>
    <property type="match status" value="1"/>
</dbReference>
<feature type="active site" description="Schiff-base intermediate with substrate" evidence="12 14">
    <location>
        <position position="170"/>
    </location>
</feature>
<comment type="subunit">
    <text evidence="12">Homotetramer; dimer of dimers.</text>
</comment>
<comment type="pathway">
    <text evidence="2 12">Amino-acid biosynthesis; L-lysine biosynthesis via DAP pathway; (S)-tetrahydrodipicolinate from L-aspartate: step 3/4.</text>
</comment>
<dbReference type="GO" id="GO:0019877">
    <property type="term" value="P:diaminopimelate biosynthetic process"/>
    <property type="evidence" value="ECO:0007669"/>
    <property type="project" value="UniProtKB-UniRule"/>
</dbReference>
<evidence type="ECO:0000256" key="2">
    <source>
        <dbReference type="ARBA" id="ARBA00005120"/>
    </source>
</evidence>
<accession>A0A2D0N7J6</accession>
<evidence type="ECO:0000256" key="3">
    <source>
        <dbReference type="ARBA" id="ARBA00007592"/>
    </source>
</evidence>
<dbReference type="GO" id="GO:0008840">
    <property type="term" value="F:4-hydroxy-tetrahydrodipicolinate synthase activity"/>
    <property type="evidence" value="ECO:0007669"/>
    <property type="project" value="UniProtKB-UniRule"/>
</dbReference>
<evidence type="ECO:0000256" key="4">
    <source>
        <dbReference type="ARBA" id="ARBA00012086"/>
    </source>
</evidence>
<dbReference type="GO" id="GO:0005829">
    <property type="term" value="C:cytosol"/>
    <property type="evidence" value="ECO:0007669"/>
    <property type="project" value="TreeGrafter"/>
</dbReference>
<dbReference type="InterPro" id="IPR005263">
    <property type="entry name" value="DapA"/>
</dbReference>
<keyword evidence="10 12" id="KW-0704">Schiff base</keyword>
<proteinExistence type="inferred from homology"/>
<evidence type="ECO:0000256" key="13">
    <source>
        <dbReference type="PIRNR" id="PIRNR001365"/>
    </source>
</evidence>
<evidence type="ECO:0000256" key="5">
    <source>
        <dbReference type="ARBA" id="ARBA00022490"/>
    </source>
</evidence>
<comment type="caution">
    <text evidence="12">Was originally thought to be a dihydrodipicolinate synthase (DHDPS), catalyzing the condensation of (S)-aspartate-beta-semialdehyde [(S)-ASA] and pyruvate to dihydrodipicolinate (DHDP). However, it was shown in E.coli that the product of the enzymatic reaction is not dihydrodipicolinate but in fact (4S)-4-hydroxy-2,3,4,5-tetrahydro-(2S)-dipicolinic acid (HTPA), and that the consecutive dehydration reaction leading to DHDP is not spontaneous but catalyzed by DapB.</text>
</comment>
<sequence>MSKNKKLRPFSGTGVALITPFRNYAIDYPALGEIINFVIDSSVDYVVSLGTTGEAITLSSLECRQILDFTIEQVDGRVPVVAGYFGSNYTEKLVNSVREYNFDGVDAIMSSSPAYSKPPQEGIYRHYMQLAEASSRPIIIYNVPGRTASNVTANTILRLARASEQFVAVKEASGDLVQATKILKERPDHLTVLSGEDPLTLPMIGAGADGVISVIANVFPAHFSEMVRAALAGDFARARQLNFDLLDVHPWLYIENNPVGIKAAMEIAGLCSKEVRIPLVSLSDPNYLQLKAAMDRVPEFRKA</sequence>
<keyword evidence="9 12" id="KW-0456">Lyase</keyword>
<keyword evidence="8 12" id="KW-0457">Lysine biosynthesis</keyword>
<evidence type="ECO:0000256" key="10">
    <source>
        <dbReference type="ARBA" id="ARBA00023270"/>
    </source>
</evidence>
<reference evidence="16 17" key="1">
    <citation type="submission" date="2017-10" db="EMBL/GenBank/DDBJ databases">
        <title>The draft genome sequence of Lewinella nigricans NBRC 102662.</title>
        <authorList>
            <person name="Wang K."/>
        </authorList>
    </citation>
    <scope>NUCLEOTIDE SEQUENCE [LARGE SCALE GENOMIC DNA]</scope>
    <source>
        <strain evidence="16 17">NBRC 102662</strain>
    </source>
</reference>
<comment type="catalytic activity">
    <reaction evidence="11 12">
        <text>L-aspartate 4-semialdehyde + pyruvate = (2S,4S)-4-hydroxy-2,3,4,5-tetrahydrodipicolinate + H2O + H(+)</text>
        <dbReference type="Rhea" id="RHEA:34171"/>
        <dbReference type="ChEBI" id="CHEBI:15361"/>
        <dbReference type="ChEBI" id="CHEBI:15377"/>
        <dbReference type="ChEBI" id="CHEBI:15378"/>
        <dbReference type="ChEBI" id="CHEBI:67139"/>
        <dbReference type="ChEBI" id="CHEBI:537519"/>
        <dbReference type="EC" id="4.3.3.7"/>
    </reaction>
</comment>
<dbReference type="RefSeq" id="WP_099152392.1">
    <property type="nucleotide sequence ID" value="NZ_PDUD01000026.1"/>
</dbReference>
<dbReference type="OrthoDB" id="9782828at2"/>
<dbReference type="EMBL" id="PDUD01000026">
    <property type="protein sequence ID" value="PHN04366.1"/>
    <property type="molecule type" value="Genomic_DNA"/>
</dbReference>
<evidence type="ECO:0000256" key="1">
    <source>
        <dbReference type="ARBA" id="ARBA00003294"/>
    </source>
</evidence>
<feature type="binding site" evidence="12 15">
    <location>
        <position position="52"/>
    </location>
    <ligand>
        <name>pyruvate</name>
        <dbReference type="ChEBI" id="CHEBI:15361"/>
    </ligand>
</feature>
<dbReference type="PROSITE" id="PS00666">
    <property type="entry name" value="DHDPS_2"/>
    <property type="match status" value="1"/>
</dbReference>
<protein>
    <recommendedName>
        <fullName evidence="4 12">4-hydroxy-tetrahydrodipicolinate synthase</fullName>
        <shortName evidence="12">HTPA synthase</shortName>
        <ecNumber evidence="4 12">4.3.3.7</ecNumber>
    </recommendedName>
</protein>
<comment type="subcellular location">
    <subcellularLocation>
        <location evidence="12">Cytoplasm</location>
    </subcellularLocation>
</comment>
<dbReference type="AlphaFoldDB" id="A0A2D0N7J6"/>
<dbReference type="PRINTS" id="PR00146">
    <property type="entry name" value="DHPICSNTHASE"/>
</dbReference>
<dbReference type="HAMAP" id="MF_00418">
    <property type="entry name" value="DapA"/>
    <property type="match status" value="1"/>
</dbReference>
<dbReference type="SMART" id="SM01130">
    <property type="entry name" value="DHDPS"/>
    <property type="match status" value="1"/>
</dbReference>
<comment type="caution">
    <text evidence="16">The sequence shown here is derived from an EMBL/GenBank/DDBJ whole genome shotgun (WGS) entry which is preliminary data.</text>
</comment>
<keyword evidence="5 12" id="KW-0963">Cytoplasm</keyword>
<dbReference type="EC" id="4.3.3.7" evidence="4 12"/>
<dbReference type="GO" id="GO:0009089">
    <property type="term" value="P:lysine biosynthetic process via diaminopimelate"/>
    <property type="evidence" value="ECO:0007669"/>
    <property type="project" value="UniProtKB-UniRule"/>
</dbReference>
<dbReference type="PIRSF" id="PIRSF001365">
    <property type="entry name" value="DHDPS"/>
    <property type="match status" value="1"/>
</dbReference>
<feature type="binding site" evidence="12 15">
    <location>
        <position position="212"/>
    </location>
    <ligand>
        <name>pyruvate</name>
        <dbReference type="ChEBI" id="CHEBI:15361"/>
    </ligand>
</feature>
<feature type="site" description="Part of a proton relay during catalysis" evidence="12">
    <location>
        <position position="115"/>
    </location>
</feature>
<dbReference type="PANTHER" id="PTHR12128">
    <property type="entry name" value="DIHYDRODIPICOLINATE SYNTHASE"/>
    <property type="match status" value="1"/>
</dbReference>
<dbReference type="InterPro" id="IPR002220">
    <property type="entry name" value="DapA-like"/>
</dbReference>
<evidence type="ECO:0000313" key="17">
    <source>
        <dbReference type="Proteomes" id="UP000223913"/>
    </source>
</evidence>
<dbReference type="PANTHER" id="PTHR12128:SF66">
    <property type="entry name" value="4-HYDROXY-2-OXOGLUTARATE ALDOLASE, MITOCHONDRIAL"/>
    <property type="match status" value="1"/>
</dbReference>
<evidence type="ECO:0000256" key="9">
    <source>
        <dbReference type="ARBA" id="ARBA00023239"/>
    </source>
</evidence>
<keyword evidence="7 12" id="KW-0220">Diaminopimelate biosynthesis</keyword>
<evidence type="ECO:0000256" key="15">
    <source>
        <dbReference type="PIRSR" id="PIRSR001365-2"/>
    </source>
</evidence>
<evidence type="ECO:0000256" key="12">
    <source>
        <dbReference type="HAMAP-Rule" id="MF_00418"/>
    </source>
</evidence>
<comment type="function">
    <text evidence="1 12">Catalyzes the condensation of (S)-aspartate-beta-semialdehyde [(S)-ASA] and pyruvate to 4-hydroxy-tetrahydrodipicolinate (HTPA).</text>
</comment>
<keyword evidence="6 12" id="KW-0028">Amino-acid biosynthesis</keyword>
<gene>
    <name evidence="12" type="primary">dapA</name>
    <name evidence="16" type="ORF">CRP01_22660</name>
</gene>
<evidence type="ECO:0000256" key="14">
    <source>
        <dbReference type="PIRSR" id="PIRSR001365-1"/>
    </source>
</evidence>
<keyword evidence="17" id="KW-1185">Reference proteome</keyword>
<dbReference type="Gene3D" id="3.20.20.70">
    <property type="entry name" value="Aldolase class I"/>
    <property type="match status" value="1"/>
</dbReference>
<evidence type="ECO:0000256" key="8">
    <source>
        <dbReference type="ARBA" id="ARBA00023154"/>
    </source>
</evidence>
<dbReference type="InterPro" id="IPR013785">
    <property type="entry name" value="Aldolase_TIM"/>
</dbReference>
<evidence type="ECO:0000313" key="16">
    <source>
        <dbReference type="EMBL" id="PHN04366.1"/>
    </source>
</evidence>
<dbReference type="NCBIfam" id="TIGR00674">
    <property type="entry name" value="dapA"/>
    <property type="match status" value="1"/>
</dbReference>
<feature type="site" description="Part of a proton relay during catalysis" evidence="12">
    <location>
        <position position="51"/>
    </location>
</feature>
<evidence type="ECO:0000256" key="7">
    <source>
        <dbReference type="ARBA" id="ARBA00022915"/>
    </source>
</evidence>
<feature type="active site" description="Proton donor/acceptor" evidence="12 14">
    <location>
        <position position="141"/>
    </location>
</feature>
<dbReference type="CDD" id="cd00950">
    <property type="entry name" value="DHDPS"/>
    <property type="match status" value="1"/>
</dbReference>
<name>A0A2D0N7J6_FLAN2</name>
<evidence type="ECO:0000256" key="11">
    <source>
        <dbReference type="ARBA" id="ARBA00047836"/>
    </source>
</evidence>
<comment type="similarity">
    <text evidence="3 12 13">Belongs to the DapA family.</text>
</comment>
<dbReference type="InterPro" id="IPR020625">
    <property type="entry name" value="Schiff_base-form_aldolases_AS"/>
</dbReference>
<organism evidence="16 17">
    <name type="scientific">Flavilitoribacter nigricans (strain ATCC 23147 / DSM 23189 / NBRC 102662 / NCIMB 1420 / SS-2)</name>
    <name type="common">Lewinella nigricans</name>
    <dbReference type="NCBI Taxonomy" id="1122177"/>
    <lineage>
        <taxon>Bacteria</taxon>
        <taxon>Pseudomonadati</taxon>
        <taxon>Bacteroidota</taxon>
        <taxon>Saprospiria</taxon>
        <taxon>Saprospirales</taxon>
        <taxon>Lewinellaceae</taxon>
        <taxon>Flavilitoribacter</taxon>
    </lineage>
</organism>
<dbReference type="SUPFAM" id="SSF51569">
    <property type="entry name" value="Aldolase"/>
    <property type="match status" value="1"/>
</dbReference>
<evidence type="ECO:0000256" key="6">
    <source>
        <dbReference type="ARBA" id="ARBA00022605"/>
    </source>
</evidence>
<dbReference type="Proteomes" id="UP000223913">
    <property type="component" value="Unassembled WGS sequence"/>
</dbReference>